<organism evidence="2 3">
    <name type="scientific">Synechococcus lacustris str. Tous</name>
    <dbReference type="NCBI Taxonomy" id="1910958"/>
    <lineage>
        <taxon>Bacteria</taxon>
        <taxon>Bacillati</taxon>
        <taxon>Cyanobacteriota</taxon>
        <taxon>Cyanophyceae</taxon>
        <taxon>Synechococcales</taxon>
        <taxon>Synechococcaceae</taxon>
        <taxon>Synechococcus</taxon>
    </lineage>
</organism>
<feature type="domain" description="SpoVT-AbrB" evidence="1">
    <location>
        <begin position="11"/>
        <end position="56"/>
    </location>
</feature>
<proteinExistence type="predicted"/>
<dbReference type="AlphaFoldDB" id="A0A2P7EFM8"/>
<evidence type="ECO:0000259" key="1">
    <source>
        <dbReference type="SMART" id="SM00966"/>
    </source>
</evidence>
<dbReference type="SMART" id="SM00966">
    <property type="entry name" value="SpoVT_AbrB"/>
    <property type="match status" value="1"/>
</dbReference>
<gene>
    <name evidence="2" type="ORF">C7K08_04850</name>
</gene>
<comment type="caution">
    <text evidence="2">The sequence shown here is derived from an EMBL/GenBank/DDBJ whole genome shotgun (WGS) entry which is preliminary data.</text>
</comment>
<dbReference type="Pfam" id="PF04014">
    <property type="entry name" value="MazE_antitoxin"/>
    <property type="match status" value="1"/>
</dbReference>
<dbReference type="Proteomes" id="UP000240206">
    <property type="component" value="Unassembled WGS sequence"/>
</dbReference>
<protein>
    <submittedName>
        <fullName evidence="2">Addiction module antidote protein</fullName>
    </submittedName>
</protein>
<dbReference type="Gene3D" id="2.10.260.10">
    <property type="match status" value="1"/>
</dbReference>
<name>A0A2P7EFM8_9SYNE</name>
<keyword evidence="3" id="KW-1185">Reference proteome</keyword>
<dbReference type="SUPFAM" id="SSF89447">
    <property type="entry name" value="AbrB/MazE/MraZ-like"/>
    <property type="match status" value="1"/>
</dbReference>
<feature type="non-terminal residue" evidence="2">
    <location>
        <position position="78"/>
    </location>
</feature>
<evidence type="ECO:0000313" key="2">
    <source>
        <dbReference type="EMBL" id="PSI01990.1"/>
    </source>
</evidence>
<dbReference type="GO" id="GO:0003677">
    <property type="term" value="F:DNA binding"/>
    <property type="evidence" value="ECO:0007669"/>
    <property type="project" value="InterPro"/>
</dbReference>
<dbReference type="InterPro" id="IPR037914">
    <property type="entry name" value="SpoVT-AbrB_sf"/>
</dbReference>
<dbReference type="InterPro" id="IPR007159">
    <property type="entry name" value="SpoVT-AbrB_dom"/>
</dbReference>
<reference evidence="3" key="1">
    <citation type="submission" date="2018-03" db="EMBL/GenBank/DDBJ databases">
        <title>Ecological and genomic features of two cosmopolitan and abundant freshwater picocyanobacteria.</title>
        <authorList>
            <person name="Cabello-Yeves P.J."/>
            <person name="Picazo A."/>
            <person name="Camacho A."/>
            <person name="Callieri C."/>
            <person name="Rosselli R."/>
            <person name="Roda-Garcia J."/>
            <person name="Coutinho F.H."/>
            <person name="Rodriguez-Valera F."/>
        </authorList>
    </citation>
    <scope>NUCLEOTIDE SEQUENCE [LARGE SCALE GENOMIC DNA]</scope>
    <source>
        <strain evidence="3">Tous</strain>
    </source>
</reference>
<dbReference type="EMBL" id="PXVC01000014">
    <property type="protein sequence ID" value="PSI01990.1"/>
    <property type="molecule type" value="Genomic_DNA"/>
</dbReference>
<evidence type="ECO:0000313" key="3">
    <source>
        <dbReference type="Proteomes" id="UP000240206"/>
    </source>
</evidence>
<accession>A0A2P7EFM8</accession>
<sequence length="78" mass="8400">MGAIAMEVTLRRSGGSVSATIPSEMARRFHLAPGDRIEAIETEQGILLSPFNPTLQEALALASEAARSYPLPQKRLAH</sequence>